<sequence length="586" mass="67079">MMLTVVLKIILCSSLFIAVYHLFLEKEKMYRFNRFYLLFSLVFSYIIPFISIKTEAPKVESKPEVFIEDTAQQIILTQPAPESFDWMNIVWIIYGAVTVFFLIRFILSVRAVKKMEGKKRIYQNQSVMVTKANLPPFSFWNTIYLGEAYMKDNVIDPRIFLHEKSHLDQKHSIDLISMDILTIFTWFNPVIFFYKKAIVTNHEFLADEAVLNSRYNIKDYQNLILEEIIGTRNMALTHSFNFNNTKKRFIMMTSKKSKFIVLKKAAGITALIAATALFAERTYTADRASADDVQQTITKTAGISSVQDPYQEFKEILSRYSDLLNHKKYAEFSKRVSESDKKRLEELYSQLTEAQKSEQKITFFNTPGLKKRIPTENELESFLNKNNYAVWIDSKKVENSLLKNYKTSDFSQINISKVGRNARTARNPQPYQVSLMTHDYFEKTKKEMPRTAMGFKQGAVKTVSDTIPPKKMAGNEGKNTNNHTDTYFSAAEYPGGAAALRKKIAETMDVTLFSSKDGTLSSTAYISIDEAGKTTNVTASGNNEAFNNELIRTVKAISNETTWKPVTKDGKIVGVIYKVPATMTFQ</sequence>
<dbReference type="EMBL" id="LPUR01000011">
    <property type="protein sequence ID" value="KXH83491.1"/>
    <property type="molecule type" value="Genomic_DNA"/>
</dbReference>
<evidence type="ECO:0000256" key="1">
    <source>
        <dbReference type="SAM" id="Phobius"/>
    </source>
</evidence>
<dbReference type="AlphaFoldDB" id="A0A135WF10"/>
<keyword evidence="1" id="KW-0812">Transmembrane</keyword>
<feature type="transmembrane region" description="Helical" evidence="1">
    <location>
        <begin position="35"/>
        <end position="52"/>
    </location>
</feature>
<feature type="transmembrane region" description="Helical" evidence="1">
    <location>
        <begin position="89"/>
        <end position="112"/>
    </location>
</feature>
<evidence type="ECO:0000259" key="2">
    <source>
        <dbReference type="Pfam" id="PF05569"/>
    </source>
</evidence>
<dbReference type="OrthoDB" id="1522859at2"/>
<dbReference type="CDD" id="cd07341">
    <property type="entry name" value="M56_BlaR1_MecR1_like"/>
    <property type="match status" value="1"/>
</dbReference>
<reference evidence="3 4" key="2">
    <citation type="journal article" date="2016" name="Genome Announc.">
        <title>Draft Genome Sequence of a Biocontrol Rhizobacterium, Chryseobacterium kwangjuense Strain KJ1R5, Isolated from Pepper (Capsicum annuum).</title>
        <authorList>
            <person name="Jeong J.J."/>
            <person name="Park H."/>
            <person name="Park B.H."/>
            <person name="Mannaa M."/>
            <person name="Sang M.K."/>
            <person name="Choi I.G."/>
            <person name="Kim K.D."/>
        </authorList>
    </citation>
    <scope>NUCLEOTIDE SEQUENCE [LARGE SCALE GENOMIC DNA]</scope>
    <source>
        <strain evidence="3 4">KJ1R5</strain>
    </source>
</reference>
<dbReference type="Proteomes" id="UP000070513">
    <property type="component" value="Unassembled WGS sequence"/>
</dbReference>
<feature type="transmembrane region" description="Helical" evidence="1">
    <location>
        <begin position="6"/>
        <end position="23"/>
    </location>
</feature>
<feature type="domain" description="Peptidase M56" evidence="2">
    <location>
        <begin position="31"/>
        <end position="251"/>
    </location>
</feature>
<dbReference type="InterPro" id="IPR008756">
    <property type="entry name" value="Peptidase_M56"/>
</dbReference>
<reference evidence="4" key="1">
    <citation type="submission" date="2015-12" db="EMBL/GenBank/DDBJ databases">
        <title>Genome sequence of a biocontrol rhizobacterium Chryseobacterium kwangjuense strain KJ1R5 isolated from pepper (Capsicum annuum L.).</title>
        <authorList>
            <person name="Jeong J.-J."/>
            <person name="Park H."/>
            <person name="Mannaa M."/>
            <person name="Sang M.K."/>
            <person name="Choi I.-G."/>
            <person name="Kim K.D."/>
        </authorList>
    </citation>
    <scope>NUCLEOTIDE SEQUENCE [LARGE SCALE GENOMIC DNA]</scope>
    <source>
        <strain evidence="4">KJ1R5</strain>
    </source>
</reference>
<keyword evidence="1" id="KW-1133">Transmembrane helix</keyword>
<organism evidence="3 4">
    <name type="scientific">Chryseobacterium kwangjuense</name>
    <dbReference type="NCBI Taxonomy" id="267125"/>
    <lineage>
        <taxon>Bacteria</taxon>
        <taxon>Pseudomonadati</taxon>
        <taxon>Bacteroidota</taxon>
        <taxon>Flavobacteriia</taxon>
        <taxon>Flavobacteriales</taxon>
        <taxon>Weeksellaceae</taxon>
        <taxon>Chryseobacterium group</taxon>
        <taxon>Chryseobacterium</taxon>
    </lineage>
</organism>
<gene>
    <name evidence="3" type="ORF">AU378_13940</name>
</gene>
<evidence type="ECO:0000313" key="4">
    <source>
        <dbReference type="Proteomes" id="UP000070513"/>
    </source>
</evidence>
<comment type="caution">
    <text evidence="3">The sequence shown here is derived from an EMBL/GenBank/DDBJ whole genome shotgun (WGS) entry which is preliminary data.</text>
</comment>
<protein>
    <recommendedName>
        <fullName evidence="2">Peptidase M56 domain-containing protein</fullName>
    </recommendedName>
</protein>
<proteinExistence type="predicted"/>
<feature type="transmembrane region" description="Helical" evidence="1">
    <location>
        <begin position="261"/>
        <end position="279"/>
    </location>
</feature>
<dbReference type="RefSeq" id="WP_062651948.1">
    <property type="nucleotide sequence ID" value="NZ_LPUR01000011.1"/>
</dbReference>
<accession>A0A135WF10</accession>
<keyword evidence="1" id="KW-0472">Membrane</keyword>
<name>A0A135WF10_9FLAO</name>
<dbReference type="Pfam" id="PF05569">
    <property type="entry name" value="Peptidase_M56"/>
    <property type="match status" value="1"/>
</dbReference>
<evidence type="ECO:0000313" key="3">
    <source>
        <dbReference type="EMBL" id="KXH83491.1"/>
    </source>
</evidence>